<keyword evidence="3" id="KW-1185">Reference proteome</keyword>
<keyword evidence="1" id="KW-1133">Transmembrane helix</keyword>
<gene>
    <name evidence="2" type="ORF">SAMN05192568_1017111</name>
</gene>
<feature type="transmembrane region" description="Helical" evidence="1">
    <location>
        <begin position="264"/>
        <end position="285"/>
    </location>
</feature>
<evidence type="ECO:0000256" key="1">
    <source>
        <dbReference type="SAM" id="Phobius"/>
    </source>
</evidence>
<feature type="transmembrane region" description="Helical" evidence="1">
    <location>
        <begin position="173"/>
        <end position="190"/>
    </location>
</feature>
<accession>A0A1I4MP19</accession>
<name>A0A1I4MP19_9HYPH</name>
<proteinExistence type="predicted"/>
<keyword evidence="1" id="KW-0472">Membrane</keyword>
<dbReference type="EMBL" id="FOTK01000017">
    <property type="protein sequence ID" value="SFM05021.1"/>
    <property type="molecule type" value="Genomic_DNA"/>
</dbReference>
<evidence type="ECO:0000313" key="2">
    <source>
        <dbReference type="EMBL" id="SFM05021.1"/>
    </source>
</evidence>
<feature type="transmembrane region" description="Helical" evidence="1">
    <location>
        <begin position="78"/>
        <end position="100"/>
    </location>
</feature>
<feature type="transmembrane region" description="Helical" evidence="1">
    <location>
        <begin position="33"/>
        <end position="58"/>
    </location>
</feature>
<feature type="transmembrane region" description="Helical" evidence="1">
    <location>
        <begin position="121"/>
        <end position="138"/>
    </location>
</feature>
<dbReference type="Proteomes" id="UP000199048">
    <property type="component" value="Unassembled WGS sequence"/>
</dbReference>
<reference evidence="3" key="1">
    <citation type="submission" date="2016-10" db="EMBL/GenBank/DDBJ databases">
        <authorList>
            <person name="Varghese N."/>
            <person name="Submissions S."/>
        </authorList>
    </citation>
    <scope>NUCLEOTIDE SEQUENCE [LARGE SCALE GENOMIC DNA]</scope>
    <source>
        <strain evidence="3">BL36</strain>
    </source>
</reference>
<feature type="transmembrane region" description="Helical" evidence="1">
    <location>
        <begin position="196"/>
        <end position="218"/>
    </location>
</feature>
<sequence length="372" mass="39885">MLGRVRNYACGVSPACVSSGFSMRRLVVRLRSISPALALAPIVALVGTAPASAHVIWFCAFDVAGQPRGLDQVLCVNFEWLTGLALACLMAGCMTEGTPLGTALLNALDRVTTRIRTDTELLVRATLGFFLVSLWGLGGTILTPELKTDAAWIPWLQLAMATCLIWRRTMPVTAAGIVFLFGFGTWQYGLFHMADYPVFLGVAAYLVLSSLGITPFGIRPLDVVRYTAAVTLMWASVEKWAYPEWTAPLLAAKPQMTMGATPELFMKSAGVIEFTLAFSLIWTPLVRRVAALILTGIFVSAVFEFGKIDAIGHSGIIVVLLGIAADDARRAVRVRDVALAPAWYGGALAASLALYYVSHAALFGGLSALPVI</sequence>
<organism evidence="2 3">
    <name type="scientific">Methylobacterium pseudosasicola</name>
    <dbReference type="NCBI Taxonomy" id="582667"/>
    <lineage>
        <taxon>Bacteria</taxon>
        <taxon>Pseudomonadati</taxon>
        <taxon>Pseudomonadota</taxon>
        <taxon>Alphaproteobacteria</taxon>
        <taxon>Hyphomicrobiales</taxon>
        <taxon>Methylobacteriaceae</taxon>
        <taxon>Methylobacterium</taxon>
    </lineage>
</organism>
<evidence type="ECO:0000313" key="3">
    <source>
        <dbReference type="Proteomes" id="UP000199048"/>
    </source>
</evidence>
<dbReference type="AlphaFoldDB" id="A0A1I4MP19"/>
<protein>
    <submittedName>
        <fullName evidence="2">Uncharacterized protein</fullName>
    </submittedName>
</protein>
<feature type="transmembrane region" description="Helical" evidence="1">
    <location>
        <begin position="337"/>
        <end position="357"/>
    </location>
</feature>
<keyword evidence="1" id="KW-0812">Transmembrane</keyword>
<feature type="transmembrane region" description="Helical" evidence="1">
    <location>
        <begin position="305"/>
        <end position="325"/>
    </location>
</feature>